<dbReference type="Gene3D" id="2.130.10.120">
    <property type="entry name" value="Prolyl oligopeptidase, N-terminal domain"/>
    <property type="match status" value="1"/>
</dbReference>
<feature type="domain" description="Peptidase S9 prolyl oligopeptidase catalytic" evidence="2">
    <location>
        <begin position="418"/>
        <end position="593"/>
    </location>
</feature>
<dbReference type="AlphaFoldDB" id="A0A6C0KT52"/>
<reference evidence="3" key="1">
    <citation type="journal article" date="2020" name="Nature">
        <title>Giant virus diversity and host interactions through global metagenomics.</title>
        <authorList>
            <person name="Schulz F."/>
            <person name="Roux S."/>
            <person name="Paez-Espino D."/>
            <person name="Jungbluth S."/>
            <person name="Walsh D.A."/>
            <person name="Denef V.J."/>
            <person name="McMahon K.D."/>
            <person name="Konstantinidis K.T."/>
            <person name="Eloe-Fadrosh E.A."/>
            <person name="Kyrpides N.C."/>
            <person name="Woyke T."/>
        </authorList>
    </citation>
    <scope>NUCLEOTIDE SEQUENCE</scope>
    <source>
        <strain evidence="3">GVMAG-S-3300013093-109</strain>
    </source>
</reference>
<dbReference type="InterPro" id="IPR051543">
    <property type="entry name" value="Serine_Peptidase_S9A"/>
</dbReference>
<evidence type="ECO:0000256" key="1">
    <source>
        <dbReference type="ARBA" id="ARBA00005228"/>
    </source>
</evidence>
<dbReference type="PRINTS" id="PR00862">
    <property type="entry name" value="PROLIGOPTASE"/>
</dbReference>
<organism evidence="3">
    <name type="scientific">viral metagenome</name>
    <dbReference type="NCBI Taxonomy" id="1070528"/>
    <lineage>
        <taxon>unclassified sequences</taxon>
        <taxon>metagenomes</taxon>
        <taxon>organismal metagenomes</taxon>
    </lineage>
</organism>
<sequence length="641" mass="73414">MTAKEVRDVGFVAWSDPWAWMENMKGKRWENLIKREKAHYNELALQPSVKRLTRQMEQEILDAQQYMLLEGFAAASGAVDIVFHPIYGMSWKWKWNKKIKPIDDFDVLGNVICYVTSYKNMPYDSILICENAEGKRLWEKKNVTSDIAIVGHYCYYIKTAGKLDTSELCMCDVETGRQNKCIYKEVDDTKYIQLIKGANRALYLQSSDKRRSILYRIKGSELVPLHRRSFHQIPLGESIDGDDCVLTQSAHLEPWVAHGAPVKDWILPKEDIQWVNINLGHMITIHEGEQTIWYCTPRRKPVILHKIKAGVIDTATWLAWEFNLTQTYYVKCPTEPPYMIDITNHIVTRRERPHAIPRPVHFPELECHRFHSVSKDGTKVPYVMIKQEGVKIKAQYIYVYGAYGSTTPVNWPYQSWYPLLSRGWAVVYAMVRGGGDVDAAWAEAARKENRHVSIDDFESVIRASQHKLKLTPDKTVIYGRSAGGLPIGAIVSRFPNGELVGAAFTEVPYVDVLRTSSNPDLPLTKGEYEEFGNPSEKILDFKELLTVSPINSLSSDGAPGVFVMSRVGLLDEQVYAYESFKWIQRLRGALSPDDAIIHPKGKYVTFEKDEAHVYKPKRFPRFHAIDMAILDTWVNGDLQFA</sequence>
<evidence type="ECO:0000313" key="3">
    <source>
        <dbReference type="EMBL" id="QHU20443.1"/>
    </source>
</evidence>
<dbReference type="PANTHER" id="PTHR11757:SF19">
    <property type="entry name" value="PROLYL ENDOPEPTIDASE-LIKE"/>
    <property type="match status" value="1"/>
</dbReference>
<comment type="similarity">
    <text evidence="1">Belongs to the peptidase S9A family.</text>
</comment>
<name>A0A6C0KT52_9ZZZZ</name>
<proteinExistence type="inferred from homology"/>
<dbReference type="EMBL" id="MN740968">
    <property type="protein sequence ID" value="QHU20443.1"/>
    <property type="molecule type" value="Genomic_DNA"/>
</dbReference>
<dbReference type="InterPro" id="IPR001375">
    <property type="entry name" value="Peptidase_S9_cat"/>
</dbReference>
<dbReference type="Pfam" id="PF00326">
    <property type="entry name" value="Peptidase_S9"/>
    <property type="match status" value="1"/>
</dbReference>
<dbReference type="SUPFAM" id="SSF53474">
    <property type="entry name" value="alpha/beta-Hydrolases"/>
    <property type="match status" value="1"/>
</dbReference>
<dbReference type="InterPro" id="IPR002470">
    <property type="entry name" value="Peptidase_S9A"/>
</dbReference>
<dbReference type="PANTHER" id="PTHR11757">
    <property type="entry name" value="PROTEASE FAMILY S9A OLIGOPEPTIDASE"/>
    <property type="match status" value="1"/>
</dbReference>
<protein>
    <recommendedName>
        <fullName evidence="2">Peptidase S9 prolyl oligopeptidase catalytic domain-containing protein</fullName>
    </recommendedName>
</protein>
<dbReference type="InterPro" id="IPR029058">
    <property type="entry name" value="AB_hydrolase_fold"/>
</dbReference>
<dbReference type="Gene3D" id="3.40.50.1820">
    <property type="entry name" value="alpha/beta hydrolase"/>
    <property type="match status" value="1"/>
</dbReference>
<dbReference type="GO" id="GO:0004252">
    <property type="term" value="F:serine-type endopeptidase activity"/>
    <property type="evidence" value="ECO:0007669"/>
    <property type="project" value="InterPro"/>
</dbReference>
<dbReference type="GO" id="GO:0006508">
    <property type="term" value="P:proteolysis"/>
    <property type="evidence" value="ECO:0007669"/>
    <property type="project" value="InterPro"/>
</dbReference>
<accession>A0A6C0KT52</accession>
<evidence type="ECO:0000259" key="2">
    <source>
        <dbReference type="Pfam" id="PF00326"/>
    </source>
</evidence>